<evidence type="ECO:0000313" key="2">
    <source>
        <dbReference type="Proteomes" id="UP001469365"/>
    </source>
</evidence>
<dbReference type="RefSeq" id="WP_341414504.1">
    <property type="nucleotide sequence ID" value="NZ_JBBPCC010000002.1"/>
</dbReference>
<comment type="caution">
    <text evidence="1">The sequence shown here is derived from an EMBL/GenBank/DDBJ whole genome shotgun (WGS) entry which is preliminary data.</text>
</comment>
<sequence length="168" mass="19290">MMLKWVEQVLTNSLIHDDLKDQLINEFKKEYEKTIAFTNKNDEHCLVRITDIATIFCIRSKKSTVITLIDGEEYAAKGILDHLTTNELFTQLSSTLFVNSTLISNYNSRFGIIYFKTGLEMPIDIRSIPIIINVCGKDKDTYDQSDYSPKKNLNPPLLILESSNILHK</sequence>
<evidence type="ECO:0000313" key="1">
    <source>
        <dbReference type="EMBL" id="MEK8127462.1"/>
    </source>
</evidence>
<keyword evidence="2" id="KW-1185">Reference proteome</keyword>
<organism evidence="1 2">
    <name type="scientific">Paenibacillus filicis</name>
    <dbReference type="NCBI Taxonomy" id="669464"/>
    <lineage>
        <taxon>Bacteria</taxon>
        <taxon>Bacillati</taxon>
        <taxon>Bacillota</taxon>
        <taxon>Bacilli</taxon>
        <taxon>Bacillales</taxon>
        <taxon>Paenibacillaceae</taxon>
        <taxon>Paenibacillus</taxon>
    </lineage>
</organism>
<name>A0ABU9DF14_9BACL</name>
<dbReference type="EMBL" id="JBBPCC010000002">
    <property type="protein sequence ID" value="MEK8127462.1"/>
    <property type="molecule type" value="Genomic_DNA"/>
</dbReference>
<proteinExistence type="predicted"/>
<gene>
    <name evidence="1" type="ORF">WMW72_05990</name>
</gene>
<reference evidence="1 2" key="1">
    <citation type="submission" date="2024-04" db="EMBL/GenBank/DDBJ databases">
        <title>draft genome sequnece of Paenibacillus filicis.</title>
        <authorList>
            <person name="Kim D.-U."/>
        </authorList>
    </citation>
    <scope>NUCLEOTIDE SEQUENCE [LARGE SCALE GENOMIC DNA]</scope>
    <source>
        <strain evidence="1 2">KACC14197</strain>
    </source>
</reference>
<protein>
    <submittedName>
        <fullName evidence="1">Uncharacterized protein</fullName>
    </submittedName>
</protein>
<dbReference type="Proteomes" id="UP001469365">
    <property type="component" value="Unassembled WGS sequence"/>
</dbReference>
<accession>A0ABU9DF14</accession>